<dbReference type="eggNOG" id="arCOG05400">
    <property type="taxonomic scope" value="Archaea"/>
</dbReference>
<evidence type="ECO:0008006" key="3">
    <source>
        <dbReference type="Google" id="ProtNLM"/>
    </source>
</evidence>
<gene>
    <name evidence="1" type="ORF">MetMK1DRAFT_00025120</name>
</gene>
<dbReference type="AlphaFoldDB" id="H2C7G3"/>
<organism evidence="1 2">
    <name type="scientific">Metallosphaera yellowstonensis MK1</name>
    <dbReference type="NCBI Taxonomy" id="671065"/>
    <lineage>
        <taxon>Archaea</taxon>
        <taxon>Thermoproteota</taxon>
        <taxon>Thermoprotei</taxon>
        <taxon>Sulfolobales</taxon>
        <taxon>Sulfolobaceae</taxon>
        <taxon>Metallosphaera</taxon>
    </lineage>
</organism>
<dbReference type="OrthoDB" id="7914at2157"/>
<keyword evidence="2" id="KW-1185">Reference proteome</keyword>
<proteinExistence type="predicted"/>
<reference evidence="1 2" key="1">
    <citation type="submission" date="2012-01" db="EMBL/GenBank/DDBJ databases">
        <title>Improved High-Quality Draft sequence of Metallosphaera yellowstonensis MK1.</title>
        <authorList>
            <consortium name="US DOE Joint Genome Institute"/>
            <person name="Lucas S."/>
            <person name="Han J."/>
            <person name="Cheng J.-F."/>
            <person name="Goodwin L."/>
            <person name="Pitluck S."/>
            <person name="Peters L."/>
            <person name="Teshima H."/>
            <person name="Detter J.C."/>
            <person name="Han C."/>
            <person name="Tapia R."/>
            <person name="Land M."/>
            <person name="Hauser L."/>
            <person name="Kyrpides N."/>
            <person name="Kozubal M."/>
            <person name="Macur R.E."/>
            <person name="Jay Z."/>
            <person name="Inskeep W."/>
            <person name="Woyke T."/>
        </authorList>
    </citation>
    <scope>NUCLEOTIDE SEQUENCE [LARGE SCALE GENOMIC DNA]</scope>
    <source>
        <strain evidence="1 2">MK1</strain>
    </source>
</reference>
<dbReference type="HOGENOM" id="CLU_131895_1_0_2"/>
<dbReference type="EMBL" id="JH597770">
    <property type="protein sequence ID" value="EHP68089.1"/>
    <property type="molecule type" value="Genomic_DNA"/>
</dbReference>
<dbReference type="STRING" id="671065.MetMK1DRAFT_00025120"/>
<dbReference type="InterPro" id="IPR023393">
    <property type="entry name" value="START-like_dom_sf"/>
</dbReference>
<evidence type="ECO:0000313" key="1">
    <source>
        <dbReference type="EMBL" id="EHP68089.1"/>
    </source>
</evidence>
<dbReference type="RefSeq" id="WP_009074149.1">
    <property type="nucleotide sequence ID" value="NZ_JH597770.1"/>
</dbReference>
<dbReference type="SUPFAM" id="SSF55961">
    <property type="entry name" value="Bet v1-like"/>
    <property type="match status" value="1"/>
</dbReference>
<evidence type="ECO:0000313" key="2">
    <source>
        <dbReference type="Proteomes" id="UP000003980"/>
    </source>
</evidence>
<accession>H2C7G3</accession>
<dbReference type="Proteomes" id="UP000003980">
    <property type="component" value="Unassembled WGS sequence"/>
</dbReference>
<sequence>MIRFKVSKEIENPDVVWEVVKDVTSIPNYWKGIRELRVKEISPGIYEGEVKFAFPSTSKVRLEIRENERKLLFHFLGGILKGFNEVRVGERTIESTWEVEMPLYMRPLESRNQEHFRQGTENALERMINEARTRTQG</sequence>
<name>H2C7G3_9CREN</name>
<protein>
    <recommendedName>
        <fullName evidence="3">Polyketide cyclase / dehydrase and lipid transport</fullName>
    </recommendedName>
</protein>
<dbReference type="Gene3D" id="3.30.530.20">
    <property type="match status" value="1"/>
</dbReference>